<accession>A0A250XSD0</accession>
<dbReference type="Proteomes" id="UP000232323">
    <property type="component" value="Unassembled WGS sequence"/>
</dbReference>
<keyword evidence="3" id="KW-1185">Reference proteome</keyword>
<organism evidence="2 3">
    <name type="scientific">Chlamydomonas eustigma</name>
    <dbReference type="NCBI Taxonomy" id="1157962"/>
    <lineage>
        <taxon>Eukaryota</taxon>
        <taxon>Viridiplantae</taxon>
        <taxon>Chlorophyta</taxon>
        <taxon>core chlorophytes</taxon>
        <taxon>Chlorophyceae</taxon>
        <taxon>CS clade</taxon>
        <taxon>Chlamydomonadales</taxon>
        <taxon>Chlamydomonadaceae</taxon>
        <taxon>Chlamydomonas</taxon>
    </lineage>
</organism>
<feature type="compositionally biased region" description="Polar residues" evidence="1">
    <location>
        <begin position="119"/>
        <end position="129"/>
    </location>
</feature>
<evidence type="ECO:0000313" key="3">
    <source>
        <dbReference type="Proteomes" id="UP000232323"/>
    </source>
</evidence>
<gene>
    <name evidence="2" type="ORF">CEUSTIGMA_g13275.t1</name>
</gene>
<feature type="region of interest" description="Disordered" evidence="1">
    <location>
        <begin position="119"/>
        <end position="153"/>
    </location>
</feature>
<sequence length="2014" mass="220701">MLTYFRHSVSNGHMRASGQRATHKRPDPKDPSKKINVVPLAIPIRDAVAKYYAQPGRLPTDTMTFAKQDLPVVNLQADQSASLSQQPPTRQNRPTFSSANDSMFLRAGSHVEEDIMSGDSRQIMGSSPSRAALAGSKRSHSEGGSENDGGVQSARKSPILDLEQGPACLGSAGVFEQDLRDSSDRSHAINPMMSPARAPPLSLADVGRVPAVGSAETFAQFWFETSPGKSQLAGDVVSNLLWAFHSLIKEGSWFSAPLLRQIIKSIGTLTLATESYKGELSSVYQQKTTDVEALTQSKLVALLLCHVHGAIMQPLVTLSHLSPPLKSLHSSFTHGPQIGNICTDLKRSIQAFYKAVGDAYNHVSRTIDTAVDDGNDYVDHASTSWLSSFPCKDVNTRRVDALAQLEKANGPVRELQTLLNALREAEMEVTSRINCLETSIITPAQTVVDDTRVEKEIFKKQAYDVLKNVQGAFGMLFESLDDKSELKTSVLTSAPNVKKDSSLPSSDLLGSSAPNLLATDPAEYMHDGVSTVMQRLHDTGCIYKEEQEPLQFDKQRENDLKPGIHKVKIGDLEGFMWLKRSKEQSYDVVVAAGEEIIVEMEEPLEIPRDYARLLQDWGQKGTAADDNVDVANDFEQAPPESAGLSAGGSAGLSDGGCAGSCGNDSKCFVFPAIPVDIADATVSDTFKLFETVENLARGEHIIVIDAGMHPEFENLLKEDREHEAAAAAAGWKLYATIQLTEGKIGIENVKNGGITLVPFLTPRLDDVYGLEPGYTPWKPRASPSGPITQGLKKGTTGQFYTLDSNINPKKDGVPSVIEIDVTVLYGPIKGLERVRGSTYLVILHNYASGQNPWEIAIAELCTENFTQGPLLDPADGSQIRKVPLKMANESVAKWVDTKKGELIDGGAEEMELMPAHVYSPKNVYMMTDLEIETLMAKYKALDLPQEFTAVKHPKLLETSGTSGTSSGTSRDEEDGGDHHAPDNIEGGGQARDDILGPSSNPVLQKEIWKVFKNVGLLGDSSEGGMSGSFGLTSVIKLLNKARALLGERKSYELVDIGAGCGIVLALGFCYGAHSVAGVEFKNSGQAAILQSFSRVLEIRGIDPQRISVQYGVDISTCSVLPTSSQSDALCNKVVFTFCDGFGENDRSHIFKLVREDPKVKILACMMGRGARDCYAKPASVLFNLNYEIYSFGGLEEVGIDKMNTDMDIILHQLGLHHLRDTTSLEIVSLSEEDYKKKHATALTVLDKDVDLKWAQQLQLMDVSARDIAWVNEVIPGVWQLRALWLHSARSAFDADRTFNAVMLSKDYMTQVSRSSKKTASSTELALNKGNAKMWTAGLTCPLNDSHLPGRFKREKDSSSGTALTNDAFSSLATAWYNIMPNQAMKHAYANCPTDMLLAGKGMTNYSLTVNYQNKYHIDENDAPGSCIFWFEKQGKNDNVEAVATCNIDLSMRHTANTATAIQPQPHDKQSYEIAENFSLTMPRPTSQQKGSVASSQQILKDVVEVAKHEALLTLSPELTSSFWSELVPLYHQKAYDVTAMWIKVKYTRGEDIPRWRLWARFFVWLFSSRLPPAPSATTSPADPAMLQQPHSIAIANLNDPSLAAVQTSIDNITSWLDAGDSIETILEEILVNAVPGFDLGPCAKDLDINDGVLGDEIRSLLEEQCPPQSHESCESAANFQDDLLPWMIPNGVSGISRNMAWQYGGGNSLAGCHREDANLHFVHVMPKLRMDFSELVQKRPPLEAAVARLAMDPRLQCKVWLFMRSRATTDVIAFNKEMATLDTDIPDLLIDSAVGDAMFKEKCYVIRPDWARVNGWQVVYMRPGDVICSDYPHSVCGGTSVMSVAWNTCQIESLVRYLVASYELSAYRRQQRQALVAMDLKQLDFSMKKKSLAGEGIEIAHPLMSLPLVGSVGESFVQDIAATVYKNSNCLIVSAKFVRDVLLNSRSVILANEQSERWRLKLSCIPELPHELSQLLVAKIAVTTIRCFSCLMPLGDTLFLLSKMDCKADSAAGV</sequence>
<feature type="region of interest" description="Disordered" evidence="1">
    <location>
        <begin position="954"/>
        <end position="996"/>
    </location>
</feature>
<dbReference type="EMBL" id="BEGY01000197">
    <property type="protein sequence ID" value="GAX85859.1"/>
    <property type="molecule type" value="Genomic_DNA"/>
</dbReference>
<feature type="region of interest" description="Disordered" evidence="1">
    <location>
        <begin position="1"/>
        <end position="34"/>
    </location>
</feature>
<reference evidence="2 3" key="1">
    <citation type="submission" date="2017-08" db="EMBL/GenBank/DDBJ databases">
        <title>Acidophilic green algal genome provides insights into adaptation to an acidic environment.</title>
        <authorList>
            <person name="Hirooka S."/>
            <person name="Hirose Y."/>
            <person name="Kanesaki Y."/>
            <person name="Higuchi S."/>
            <person name="Fujiwara T."/>
            <person name="Onuma R."/>
            <person name="Era A."/>
            <person name="Ohbayashi R."/>
            <person name="Uzuka A."/>
            <person name="Nozaki H."/>
            <person name="Yoshikawa H."/>
            <person name="Miyagishima S.Y."/>
        </authorList>
    </citation>
    <scope>NUCLEOTIDE SEQUENCE [LARGE SCALE GENOMIC DNA]</scope>
    <source>
        <strain evidence="2 3">NIES-2499</strain>
    </source>
</reference>
<comment type="caution">
    <text evidence="2">The sequence shown here is derived from an EMBL/GenBank/DDBJ whole genome shotgun (WGS) entry which is preliminary data.</text>
</comment>
<feature type="region of interest" description="Disordered" evidence="1">
    <location>
        <begin position="77"/>
        <end position="100"/>
    </location>
</feature>
<proteinExistence type="predicted"/>
<evidence type="ECO:0000256" key="1">
    <source>
        <dbReference type="SAM" id="MobiDB-lite"/>
    </source>
</evidence>
<protein>
    <submittedName>
        <fullName evidence="2">Uncharacterized protein</fullName>
    </submittedName>
</protein>
<name>A0A250XSD0_9CHLO</name>
<feature type="compositionally biased region" description="Polar residues" evidence="1">
    <location>
        <begin position="87"/>
        <end position="100"/>
    </location>
</feature>
<feature type="compositionally biased region" description="Low complexity" evidence="1">
    <location>
        <begin position="77"/>
        <end position="86"/>
    </location>
</feature>
<evidence type="ECO:0000313" key="2">
    <source>
        <dbReference type="EMBL" id="GAX85859.1"/>
    </source>
</evidence>
<feature type="compositionally biased region" description="Basic and acidic residues" evidence="1">
    <location>
        <begin position="24"/>
        <end position="33"/>
    </location>
</feature>
<feature type="compositionally biased region" description="Low complexity" evidence="1">
    <location>
        <begin position="958"/>
        <end position="968"/>
    </location>
</feature>